<protein>
    <submittedName>
        <fullName evidence="1">Transposase</fullName>
    </submittedName>
</protein>
<dbReference type="EMBL" id="JASTZU010000015">
    <property type="protein sequence ID" value="MDL4839403.1"/>
    <property type="molecule type" value="Genomic_DNA"/>
</dbReference>
<dbReference type="RefSeq" id="WP_285930269.1">
    <property type="nucleotide sequence ID" value="NZ_JASTZU010000015.1"/>
</dbReference>
<evidence type="ECO:0000313" key="1">
    <source>
        <dbReference type="EMBL" id="MDL4839403.1"/>
    </source>
</evidence>
<comment type="caution">
    <text evidence="1">The sequence shown here is derived from an EMBL/GenBank/DDBJ whole genome shotgun (WGS) entry which is preliminary data.</text>
</comment>
<keyword evidence="2" id="KW-1185">Reference proteome</keyword>
<gene>
    <name evidence="1" type="ORF">QQS35_02870</name>
</gene>
<dbReference type="Proteomes" id="UP001235343">
    <property type="component" value="Unassembled WGS sequence"/>
</dbReference>
<sequence length="494" mass="57691">MARNTTPTYTIEFPLHLPTWQQHRLEKKIKMARMVYNSCLGEALKRHRAVKSDKEYRKLLKENKSKERDDQLAAIRVTYGFSEYGIHRFVKFSQQKFREHIGSFEAQKLATRAFQAVEKLHFGKSKKVHFKNSTDDISVENKSNKTGLRFAEGAILWGAKPTKKNPKPKNWLSMPISAKPNDEYAHLALTDETKYVRIIKREVRGKIRYFVQLIQAGYPPTKRNRKVSNDETKRVGLDIGTSTIAIYSEDKVQLQELAPECNTNTNELRRMQRKMERSKRSTNTTNFNENGTVKKGKLVWIYSKRYEKLRQKRKEMYRKITVQRKMAHEKLANDILSLGSDVRVETMRFQSLQKRAKTTTRNKQNGKMNRKKRFGTSIASRAPAMLLTIIDRKLGIQDCSLKKIDTHATKASQFNHITGEYNKKQLSERWNDLGEFLIQRDLYSAFLISNTNETLNAVDIGLCCTRWGKFVELHNDEVERLKQSSNKTLRWFIA</sequence>
<evidence type="ECO:0000313" key="2">
    <source>
        <dbReference type="Proteomes" id="UP001235343"/>
    </source>
</evidence>
<organism evidence="1 2">
    <name type="scientific">Aquibacillus rhizosphaerae</name>
    <dbReference type="NCBI Taxonomy" id="3051431"/>
    <lineage>
        <taxon>Bacteria</taxon>
        <taxon>Bacillati</taxon>
        <taxon>Bacillota</taxon>
        <taxon>Bacilli</taxon>
        <taxon>Bacillales</taxon>
        <taxon>Bacillaceae</taxon>
        <taxon>Aquibacillus</taxon>
    </lineage>
</organism>
<name>A0ABT7L0P2_9BACI</name>
<proteinExistence type="predicted"/>
<reference evidence="1 2" key="1">
    <citation type="submission" date="2023-06" db="EMBL/GenBank/DDBJ databases">
        <title>Aquibacillus rhizosphaerae LR5S19.</title>
        <authorList>
            <person name="Sun J.-Q."/>
        </authorList>
    </citation>
    <scope>NUCLEOTIDE SEQUENCE [LARGE SCALE GENOMIC DNA]</scope>
    <source>
        <strain evidence="1 2">LR5S19</strain>
    </source>
</reference>
<accession>A0ABT7L0P2</accession>